<evidence type="ECO:0000313" key="1">
    <source>
        <dbReference type="EMBL" id="ANI82417.1"/>
    </source>
</evidence>
<dbReference type="Proteomes" id="UP000078227">
    <property type="component" value="Chromosome"/>
</dbReference>
<evidence type="ECO:0000313" key="2">
    <source>
        <dbReference type="EMBL" id="SFC57403.1"/>
    </source>
</evidence>
<protein>
    <submittedName>
        <fullName evidence="1">Phage tail protein</fullName>
    </submittedName>
    <submittedName>
        <fullName evidence="2">Phage-related protein</fullName>
    </submittedName>
</protein>
<evidence type="ECO:0000313" key="4">
    <source>
        <dbReference type="Proteomes" id="UP000182314"/>
    </source>
</evidence>
<dbReference type="AlphaFoldDB" id="A0AA94H4H9"/>
<dbReference type="EMBL" id="FOKO01000003">
    <property type="protein sequence ID" value="SFC57403.1"/>
    <property type="molecule type" value="Genomic_DNA"/>
</dbReference>
<dbReference type="InterPro" id="IPR010265">
    <property type="entry name" value="Phage_lambda_TipM"/>
</dbReference>
<keyword evidence="3" id="KW-1185">Reference proteome</keyword>
<dbReference type="Pfam" id="PF05939">
    <property type="entry name" value="Phage_min_tail"/>
    <property type="match status" value="1"/>
</dbReference>
<proteinExistence type="predicted"/>
<dbReference type="KEGG" id="kor:AWR26_09730"/>
<dbReference type="EMBL" id="CP014007">
    <property type="protein sequence ID" value="ANI82417.1"/>
    <property type="molecule type" value="Genomic_DNA"/>
</dbReference>
<dbReference type="RefSeq" id="WP_064565454.1">
    <property type="nucleotide sequence ID" value="NZ_CP014007.2"/>
</dbReference>
<reference evidence="2 4" key="1">
    <citation type="submission" date="2016-10" db="EMBL/GenBank/DDBJ databases">
        <authorList>
            <person name="Varghese N."/>
            <person name="Submissions S."/>
        </authorList>
    </citation>
    <scope>NUCLEOTIDE SEQUENCE [LARGE SCALE GENOMIC DNA]</scope>
    <source>
        <strain evidence="2 4">CGMCC 1.7012</strain>
    </source>
</reference>
<evidence type="ECO:0000313" key="3">
    <source>
        <dbReference type="Proteomes" id="UP000078227"/>
    </source>
</evidence>
<dbReference type="Proteomes" id="UP000182314">
    <property type="component" value="Unassembled WGS sequence"/>
</dbReference>
<name>A0AA94H4H9_9ENTR</name>
<gene>
    <name evidence="1" type="ORF">AWR26_09730</name>
    <name evidence="2" type="ORF">SAMN05216286_2760</name>
</gene>
<accession>A0AA94H4H9</accession>
<organism evidence="2 4">
    <name type="scientific">Kosakonia oryzae</name>
    <dbReference type="NCBI Taxonomy" id="497725"/>
    <lineage>
        <taxon>Bacteria</taxon>
        <taxon>Pseudomonadati</taxon>
        <taxon>Pseudomonadota</taxon>
        <taxon>Gammaproteobacteria</taxon>
        <taxon>Enterobacterales</taxon>
        <taxon>Enterobacteriaceae</taxon>
        <taxon>Kosakonia</taxon>
    </lineage>
</organism>
<sequence>MTIEVFTWPIQSAGQPIIKSKDNVRKAQFGDGYAQVSGDGLNPESLTFDFSFNGRTETALEIYAFLRRHKTKSFSFKPPFGALALWRVEADSLQQVVKSQNVMSITATFEQAFAP</sequence>
<reference evidence="1 3" key="2">
    <citation type="submission" date="2021-03" db="EMBL/GenBank/DDBJ databases">
        <authorList>
            <person name="Li Y."/>
            <person name="Li S."/>
            <person name="Chen M."/>
            <person name="Peng G."/>
            <person name="Tan Z."/>
            <person name="An Q."/>
        </authorList>
    </citation>
    <scope>NUCLEOTIDE SEQUENCE [LARGE SCALE GENOMIC DNA]</scope>
    <source>
        <strain evidence="1 3">Ola 51</strain>
    </source>
</reference>